<dbReference type="AlphaFoldDB" id="A0A0A9GYU4"/>
<accession>A0A0A9GYU4</accession>
<reference evidence="1" key="2">
    <citation type="journal article" date="2015" name="Data Brief">
        <title>Shoot transcriptome of the giant reed, Arundo donax.</title>
        <authorList>
            <person name="Barrero R.A."/>
            <person name="Guerrero F.D."/>
            <person name="Moolhuijzen P."/>
            <person name="Goolsby J.A."/>
            <person name="Tidwell J."/>
            <person name="Bellgard S.E."/>
            <person name="Bellgard M.I."/>
        </authorList>
    </citation>
    <scope>NUCLEOTIDE SEQUENCE</scope>
    <source>
        <tissue evidence="1">Shoot tissue taken approximately 20 cm above the soil surface</tissue>
    </source>
</reference>
<sequence>MTYHKLDAEFMCTEEEKEIITNINASEQSKVVAVINGSALTKKEMEKLTLPLEQGSIFD</sequence>
<dbReference type="EMBL" id="GBRH01172113">
    <property type="protein sequence ID" value="JAE25783.1"/>
    <property type="molecule type" value="Transcribed_RNA"/>
</dbReference>
<proteinExistence type="predicted"/>
<evidence type="ECO:0000313" key="1">
    <source>
        <dbReference type="EMBL" id="JAE25783.1"/>
    </source>
</evidence>
<name>A0A0A9GYU4_ARUDO</name>
<organism evidence="1">
    <name type="scientific">Arundo donax</name>
    <name type="common">Giant reed</name>
    <name type="synonym">Donax arundinaceus</name>
    <dbReference type="NCBI Taxonomy" id="35708"/>
    <lineage>
        <taxon>Eukaryota</taxon>
        <taxon>Viridiplantae</taxon>
        <taxon>Streptophyta</taxon>
        <taxon>Embryophyta</taxon>
        <taxon>Tracheophyta</taxon>
        <taxon>Spermatophyta</taxon>
        <taxon>Magnoliopsida</taxon>
        <taxon>Liliopsida</taxon>
        <taxon>Poales</taxon>
        <taxon>Poaceae</taxon>
        <taxon>PACMAD clade</taxon>
        <taxon>Arundinoideae</taxon>
        <taxon>Arundineae</taxon>
        <taxon>Arundo</taxon>
    </lineage>
</organism>
<reference evidence="1" key="1">
    <citation type="submission" date="2014-09" db="EMBL/GenBank/DDBJ databases">
        <authorList>
            <person name="Magalhaes I.L.F."/>
            <person name="Oliveira U."/>
            <person name="Santos F.R."/>
            <person name="Vidigal T.H.D.A."/>
            <person name="Brescovit A.D."/>
            <person name="Santos A.J."/>
        </authorList>
    </citation>
    <scope>NUCLEOTIDE SEQUENCE</scope>
    <source>
        <tissue evidence="1">Shoot tissue taken approximately 20 cm above the soil surface</tissue>
    </source>
</reference>
<protein>
    <submittedName>
        <fullName evidence="1">Uncharacterized protein</fullName>
    </submittedName>
</protein>